<comment type="similarity">
    <text evidence="1">Belongs to the N-acylglucosamine 2-epimerase family.</text>
</comment>
<accession>A0A212A6K6</accession>
<gene>
    <name evidence="3" type="ORF">CDV49_18995</name>
</gene>
<evidence type="ECO:0000256" key="2">
    <source>
        <dbReference type="ARBA" id="ARBA00023235"/>
    </source>
</evidence>
<dbReference type="Gene3D" id="1.50.10.10">
    <property type="match status" value="1"/>
</dbReference>
<name>A0A212A6K6_9RHOB</name>
<dbReference type="Proteomes" id="UP000196878">
    <property type="component" value="Unassembled WGS sequence"/>
</dbReference>
<protein>
    <submittedName>
        <fullName evidence="3">Sugar isomerase</fullName>
    </submittedName>
</protein>
<keyword evidence="4" id="KW-1185">Reference proteome</keyword>
<dbReference type="InterPro" id="IPR012341">
    <property type="entry name" value="6hp_glycosidase-like_sf"/>
</dbReference>
<dbReference type="Pfam" id="PF07221">
    <property type="entry name" value="GlcNAc_2-epim"/>
    <property type="match status" value="1"/>
</dbReference>
<dbReference type="AlphaFoldDB" id="A0A212A6K6"/>
<reference evidence="3 4" key="1">
    <citation type="submission" date="2016-12" db="EMBL/GenBank/DDBJ databases">
        <title>Comparison of Traditional DNA-DNA Hybridization with In Silico Genomic Analysis.</title>
        <authorList>
            <person name="Nicholson A.C."/>
            <person name="Humrighouse B.W."/>
            <person name="Graziano J."/>
            <person name="Lasker B."/>
            <person name="Whitney A.M."/>
            <person name="Mcquiston J.R."/>
        </authorList>
    </citation>
    <scope>NUCLEOTIDE SEQUENCE [LARGE SCALE GENOMIC DNA]</scope>
    <source>
        <strain evidence="3 4">H2240</strain>
    </source>
</reference>
<organism evidence="3 4">
    <name type="scientific">Haematobacter genomosp. 1</name>
    <dbReference type="NCBI Taxonomy" id="366618"/>
    <lineage>
        <taxon>Bacteria</taxon>
        <taxon>Pseudomonadati</taxon>
        <taxon>Pseudomonadota</taxon>
        <taxon>Alphaproteobacteria</taxon>
        <taxon>Rhodobacterales</taxon>
        <taxon>Paracoccaceae</taxon>
        <taxon>Haematobacter</taxon>
    </lineage>
</organism>
<dbReference type="RefSeq" id="WP_088216872.1">
    <property type="nucleotide sequence ID" value="NZ_NIPW01000055.1"/>
</dbReference>
<dbReference type="EMBL" id="NIPW01000055">
    <property type="protein sequence ID" value="OWJ74685.1"/>
    <property type="molecule type" value="Genomic_DNA"/>
</dbReference>
<keyword evidence="2 3" id="KW-0413">Isomerase</keyword>
<dbReference type="SUPFAM" id="SSF48208">
    <property type="entry name" value="Six-hairpin glycosidases"/>
    <property type="match status" value="1"/>
</dbReference>
<dbReference type="GO" id="GO:0016853">
    <property type="term" value="F:isomerase activity"/>
    <property type="evidence" value="ECO:0007669"/>
    <property type="project" value="UniProtKB-KW"/>
</dbReference>
<sequence>MSPSPTPPDWLDRLPHRRWLEREAQRLLDFSKPSRVGDGFVALDNAGRVPSGAVADTIITARMTHSYALAALQGLPGAETLVAHGVASLSGPLRDKRNGGWWATAAGGGRKLAYLHAFVALGASSAVAAGAAGAEALLAEAADVLETRFWSEEEGALRESFDPGWGGEEDYRGANSNMHGMEAMLALADISGQPLWRERALRVAARLIHGAARANGYRLPEHYGRDWAPLRDYNRDRPWDDLRPFGTTPGHAMEWAHLLLKLEAALIRQGAAVPGWLLDDAVALFDTAMADGWGADGLPGLVYTLDWEGRPSIANRAHWVQAEAVVAAATLLRRTGEPRFEAWYRRLWDYIDLTLIDRQAGGWLHEVDAAGRPTERIYRGKADLYHAFQALLAPVLPPAPCYAAALAELPPPRDPFRP</sequence>
<evidence type="ECO:0000313" key="3">
    <source>
        <dbReference type="EMBL" id="OWJ74685.1"/>
    </source>
</evidence>
<evidence type="ECO:0000256" key="1">
    <source>
        <dbReference type="ARBA" id="ARBA00008558"/>
    </source>
</evidence>
<dbReference type="GO" id="GO:0005975">
    <property type="term" value="P:carbohydrate metabolic process"/>
    <property type="evidence" value="ECO:0007669"/>
    <property type="project" value="InterPro"/>
</dbReference>
<evidence type="ECO:0000313" key="4">
    <source>
        <dbReference type="Proteomes" id="UP000196878"/>
    </source>
</evidence>
<comment type="caution">
    <text evidence="3">The sequence shown here is derived from an EMBL/GenBank/DDBJ whole genome shotgun (WGS) entry which is preliminary data.</text>
</comment>
<dbReference type="InterPro" id="IPR010819">
    <property type="entry name" value="AGE/CE"/>
</dbReference>
<proteinExistence type="inferred from homology"/>
<dbReference type="PANTHER" id="PTHR15108">
    <property type="entry name" value="N-ACYLGLUCOSAMINE-2-EPIMERASE"/>
    <property type="match status" value="1"/>
</dbReference>
<dbReference type="InterPro" id="IPR008928">
    <property type="entry name" value="6-hairpin_glycosidase_sf"/>
</dbReference>
<dbReference type="OrthoDB" id="9806359at2"/>